<dbReference type="KEGG" id="nmes:H9L09_14435"/>
<proteinExistence type="predicted"/>
<keyword evidence="2" id="KW-1185">Reference proteome</keyword>
<name>A0A7G9R821_9ACTN</name>
<accession>A0A7G9R821</accession>
<reference evidence="1 2" key="1">
    <citation type="submission" date="2020-08" db="EMBL/GenBank/DDBJ databases">
        <title>Genome sequence of Nocardioides mesophilus KACC 16243T.</title>
        <authorList>
            <person name="Hyun D.-W."/>
            <person name="Bae J.-W."/>
        </authorList>
    </citation>
    <scope>NUCLEOTIDE SEQUENCE [LARGE SCALE GENOMIC DNA]</scope>
    <source>
        <strain evidence="1 2">KACC 16243</strain>
    </source>
</reference>
<dbReference type="Proteomes" id="UP000515947">
    <property type="component" value="Chromosome"/>
</dbReference>
<evidence type="ECO:0000313" key="1">
    <source>
        <dbReference type="EMBL" id="QNN51746.1"/>
    </source>
</evidence>
<dbReference type="AlphaFoldDB" id="A0A7G9R821"/>
<sequence length="75" mass="8072">MIGEVRRRVSSVSGIGEVRELRRRVESLEDAVAEEAVLDELLGRQVDELGAVVVALAERASSRSGPPYDGAPARL</sequence>
<dbReference type="EMBL" id="CP060713">
    <property type="protein sequence ID" value="QNN51746.1"/>
    <property type="molecule type" value="Genomic_DNA"/>
</dbReference>
<dbReference type="RefSeq" id="WP_187577582.1">
    <property type="nucleotide sequence ID" value="NZ_CP060713.1"/>
</dbReference>
<protein>
    <submittedName>
        <fullName evidence="1">Uncharacterized protein</fullName>
    </submittedName>
</protein>
<gene>
    <name evidence="1" type="ORF">H9L09_14435</name>
</gene>
<evidence type="ECO:0000313" key="2">
    <source>
        <dbReference type="Proteomes" id="UP000515947"/>
    </source>
</evidence>
<organism evidence="1 2">
    <name type="scientific">Nocardioides mesophilus</name>
    <dbReference type="NCBI Taxonomy" id="433659"/>
    <lineage>
        <taxon>Bacteria</taxon>
        <taxon>Bacillati</taxon>
        <taxon>Actinomycetota</taxon>
        <taxon>Actinomycetes</taxon>
        <taxon>Propionibacteriales</taxon>
        <taxon>Nocardioidaceae</taxon>
        <taxon>Nocardioides</taxon>
    </lineage>
</organism>